<comment type="caution">
    <text evidence="1">The sequence shown here is derived from an EMBL/GenBank/DDBJ whole genome shotgun (WGS) entry which is preliminary data.</text>
</comment>
<organism evidence="1 2">
    <name type="scientific">Rhodoferax antarcticus ANT.BR</name>
    <dbReference type="NCBI Taxonomy" id="1111071"/>
    <lineage>
        <taxon>Bacteria</taxon>
        <taxon>Pseudomonadati</taxon>
        <taxon>Pseudomonadota</taxon>
        <taxon>Betaproteobacteria</taxon>
        <taxon>Burkholderiales</taxon>
        <taxon>Comamonadaceae</taxon>
        <taxon>Rhodoferax</taxon>
    </lineage>
</organism>
<dbReference type="AlphaFoldDB" id="A0A1Q8YKL8"/>
<proteinExistence type="predicted"/>
<evidence type="ECO:0000313" key="2">
    <source>
        <dbReference type="Proteomes" id="UP000185911"/>
    </source>
</evidence>
<evidence type="ECO:0000313" key="1">
    <source>
        <dbReference type="EMBL" id="OLP08503.1"/>
    </source>
</evidence>
<keyword evidence="2" id="KW-1185">Reference proteome</keyword>
<accession>A0A1Q8YKL8</accession>
<gene>
    <name evidence="1" type="ORF">BLL52_0110</name>
</gene>
<name>A0A1Q8YKL8_9BURK</name>
<dbReference type="EMBL" id="MSYM01000001">
    <property type="protein sequence ID" value="OLP08503.1"/>
    <property type="molecule type" value="Genomic_DNA"/>
</dbReference>
<sequence length="55" mass="6548">MKIQINYQSNQDFLMNAGFWCLLQRSRRFSPETLPDPDRPRTDSQTIVRYLSLSL</sequence>
<dbReference type="Proteomes" id="UP000185911">
    <property type="component" value="Unassembled WGS sequence"/>
</dbReference>
<reference evidence="1 2" key="1">
    <citation type="submission" date="2017-01" db="EMBL/GenBank/DDBJ databases">
        <title>Genome sequence of Rhodoferax antarcticus ANT.BR, a psychrophilic purple nonsulfur bacterium from an Antarctic microbial mat.</title>
        <authorList>
            <person name="Baker J."/>
            <person name="Riester C."/>
            <person name="Skinner B."/>
            <person name="Newell A."/>
            <person name="Swingley W."/>
            <person name="Madigan M."/>
            <person name="Jung D."/>
            <person name="Asao M."/>
            <person name="Chen M."/>
            <person name="Loughlin P."/>
            <person name="Pan H."/>
            <person name="Lin S."/>
            <person name="Li N."/>
            <person name="Shaw J."/>
            <person name="Prado M."/>
            <person name="Sherman C."/>
            <person name="Li X."/>
            <person name="Tang J."/>
            <person name="Blankenship R."/>
            <person name="Zhao T."/>
            <person name="Touchman J."/>
            <person name="Sattley M."/>
        </authorList>
    </citation>
    <scope>NUCLEOTIDE SEQUENCE [LARGE SCALE GENOMIC DNA]</scope>
    <source>
        <strain evidence="1 2">ANT.BR</strain>
    </source>
</reference>
<protein>
    <submittedName>
        <fullName evidence="1">Uncharacterized protein</fullName>
    </submittedName>
</protein>